<protein>
    <submittedName>
        <fullName evidence="1">DUF2850 domain-containing protein</fullName>
    </submittedName>
</protein>
<dbReference type="RefSeq" id="WP_372265165.1">
    <property type="nucleotide sequence ID" value="NZ_JBFRUW010000008.1"/>
</dbReference>
<dbReference type="Pfam" id="PF11012">
    <property type="entry name" value="DUF2850"/>
    <property type="match status" value="1"/>
</dbReference>
<organism evidence="1 2">
    <name type="scientific">Vibrio gallaecicus</name>
    <dbReference type="NCBI Taxonomy" id="552386"/>
    <lineage>
        <taxon>Bacteria</taxon>
        <taxon>Pseudomonadati</taxon>
        <taxon>Pseudomonadota</taxon>
        <taxon>Gammaproteobacteria</taxon>
        <taxon>Vibrionales</taxon>
        <taxon>Vibrionaceae</taxon>
        <taxon>Vibrio</taxon>
    </lineage>
</organism>
<name>A0ABV4N8N6_9VIBR</name>
<dbReference type="EMBL" id="JBFRUW010000008">
    <property type="protein sequence ID" value="MFA0567660.1"/>
    <property type="molecule type" value="Genomic_DNA"/>
</dbReference>
<keyword evidence="2" id="KW-1185">Reference proteome</keyword>
<dbReference type="InterPro" id="IPR021271">
    <property type="entry name" value="DUF2850"/>
</dbReference>
<proteinExistence type="predicted"/>
<evidence type="ECO:0000313" key="1">
    <source>
        <dbReference type="EMBL" id="MFA0567660.1"/>
    </source>
</evidence>
<comment type="caution">
    <text evidence="1">The sequence shown here is derived from an EMBL/GenBank/DDBJ whole genome shotgun (WGS) entry which is preliminary data.</text>
</comment>
<dbReference type="Proteomes" id="UP001570417">
    <property type="component" value="Unassembled WGS sequence"/>
</dbReference>
<evidence type="ECO:0000313" key="2">
    <source>
        <dbReference type="Proteomes" id="UP001570417"/>
    </source>
</evidence>
<accession>A0ABV4N8N6</accession>
<reference evidence="1 2" key="1">
    <citation type="journal article" date="2024" name="ISME J.">
        <title>Tailless and filamentous prophages are predominant in marine Vibrio.</title>
        <authorList>
            <person name="Steensen K."/>
            <person name="Seneca J."/>
            <person name="Bartlau N."/>
            <person name="Yu X.A."/>
            <person name="Hussain F.A."/>
            <person name="Polz M.F."/>
        </authorList>
    </citation>
    <scope>NUCLEOTIDE SEQUENCE [LARGE SCALE GENOMIC DNA]</scope>
    <source>
        <strain evidence="1 2">10N.222.51.A1</strain>
    </source>
</reference>
<gene>
    <name evidence="1" type="ORF">AB4566_05155</name>
</gene>
<sequence length="153" mass="16822">MANKKKSNHARNMLIARVIFGGLALSSIAWFCLSSYQSHLEFTDPSNVYGSWVEVGSPPYKTDKLSLSEKGVVRNHRLISTSFEFDGSNVFITTGSGVSIYKMSGNIRSPQLKRISPAIPPQTLVKEGFEHTVTSVSGGASQRRASLSEHFNR</sequence>